<protein>
    <submittedName>
        <fullName evidence="1">Uncharacterized protein</fullName>
    </submittedName>
</protein>
<proteinExistence type="predicted"/>
<keyword evidence="2" id="KW-1185">Reference proteome</keyword>
<comment type="caution">
    <text evidence="1">The sequence shown here is derived from an EMBL/GenBank/DDBJ whole genome shotgun (WGS) entry which is preliminary data.</text>
</comment>
<name>A0ABW3YP43_9ACTN</name>
<gene>
    <name evidence="1" type="ORF">ACFQ4H_29440</name>
</gene>
<dbReference type="Proteomes" id="UP001597260">
    <property type="component" value="Unassembled WGS sequence"/>
</dbReference>
<dbReference type="EMBL" id="JBHTMP010000070">
    <property type="protein sequence ID" value="MFD1325217.1"/>
    <property type="molecule type" value="Genomic_DNA"/>
</dbReference>
<evidence type="ECO:0000313" key="2">
    <source>
        <dbReference type="Proteomes" id="UP001597260"/>
    </source>
</evidence>
<feature type="non-terminal residue" evidence="1">
    <location>
        <position position="161"/>
    </location>
</feature>
<sequence length="161" mass="16549">MLPISARVLAHPGYAPELLARAAVDTLGPAAAAWARRTRAAYPSASPDGLARLATRHFARSACFGGAASIAAGGLLAPLAELAVISRAQAGLVLHLAAVYGQEPTDPDRAVDLLVLTRVHPDDESARTALAAAGQVGPEGEQPAYRMAEAAWRLAAPMAAR</sequence>
<accession>A0ABW3YP43</accession>
<organism evidence="1 2">
    <name type="scientific">Micromonospora sonneratiae</name>
    <dbReference type="NCBI Taxonomy" id="1184706"/>
    <lineage>
        <taxon>Bacteria</taxon>
        <taxon>Bacillati</taxon>
        <taxon>Actinomycetota</taxon>
        <taxon>Actinomycetes</taxon>
        <taxon>Micromonosporales</taxon>
        <taxon>Micromonosporaceae</taxon>
        <taxon>Micromonospora</taxon>
    </lineage>
</organism>
<reference evidence="2" key="1">
    <citation type="journal article" date="2019" name="Int. J. Syst. Evol. Microbiol.">
        <title>The Global Catalogue of Microorganisms (GCM) 10K type strain sequencing project: providing services to taxonomists for standard genome sequencing and annotation.</title>
        <authorList>
            <consortium name="The Broad Institute Genomics Platform"/>
            <consortium name="The Broad Institute Genome Sequencing Center for Infectious Disease"/>
            <person name="Wu L."/>
            <person name="Ma J."/>
        </authorList>
    </citation>
    <scope>NUCLEOTIDE SEQUENCE [LARGE SCALE GENOMIC DNA]</scope>
    <source>
        <strain evidence="2">JCM 31037</strain>
    </source>
</reference>
<evidence type="ECO:0000313" key="1">
    <source>
        <dbReference type="EMBL" id="MFD1325217.1"/>
    </source>
</evidence>